<keyword evidence="2" id="KW-1133">Transmembrane helix</keyword>
<dbReference type="Proteomes" id="UP000838878">
    <property type="component" value="Chromosome 13"/>
</dbReference>
<keyword evidence="2" id="KW-0812">Transmembrane</keyword>
<evidence type="ECO:0000256" key="1">
    <source>
        <dbReference type="SAM" id="MobiDB-lite"/>
    </source>
</evidence>
<keyword evidence="2" id="KW-0472">Membrane</keyword>
<proteinExistence type="predicted"/>
<evidence type="ECO:0000313" key="4">
    <source>
        <dbReference type="Proteomes" id="UP000838878"/>
    </source>
</evidence>
<accession>A0A8J9VUP4</accession>
<sequence>MVHVVRKKYHHLVADHLSIMDHTCIMDDMVIMDTGGILIPICIMATMATMDIMEDMVTNTMGHMAMVIISATAMTNTIMDVLKMSLDHALVLGSDLDMEEKNSEGETGSGEPQKVVENARKKMTLW</sequence>
<gene>
    <name evidence="3" type="ORF">BINO364_LOCUS5323</name>
</gene>
<protein>
    <submittedName>
        <fullName evidence="3">Uncharacterized protein</fullName>
    </submittedName>
</protein>
<reference evidence="3" key="1">
    <citation type="submission" date="2021-12" db="EMBL/GenBank/DDBJ databases">
        <authorList>
            <person name="Martin H S."/>
        </authorList>
    </citation>
    <scope>NUCLEOTIDE SEQUENCE</scope>
</reference>
<name>A0A8J9VUP4_9NEOP</name>
<feature type="transmembrane region" description="Helical" evidence="2">
    <location>
        <begin position="62"/>
        <end position="82"/>
    </location>
</feature>
<feature type="transmembrane region" description="Helical" evidence="2">
    <location>
        <begin position="30"/>
        <end position="50"/>
    </location>
</feature>
<organism evidence="3 4">
    <name type="scientific">Brenthis ino</name>
    <name type="common">lesser marbled fritillary</name>
    <dbReference type="NCBI Taxonomy" id="405034"/>
    <lineage>
        <taxon>Eukaryota</taxon>
        <taxon>Metazoa</taxon>
        <taxon>Ecdysozoa</taxon>
        <taxon>Arthropoda</taxon>
        <taxon>Hexapoda</taxon>
        <taxon>Insecta</taxon>
        <taxon>Pterygota</taxon>
        <taxon>Neoptera</taxon>
        <taxon>Endopterygota</taxon>
        <taxon>Lepidoptera</taxon>
        <taxon>Glossata</taxon>
        <taxon>Ditrysia</taxon>
        <taxon>Papilionoidea</taxon>
        <taxon>Nymphalidae</taxon>
        <taxon>Heliconiinae</taxon>
        <taxon>Argynnini</taxon>
        <taxon>Brenthis</taxon>
    </lineage>
</organism>
<keyword evidence="4" id="KW-1185">Reference proteome</keyword>
<evidence type="ECO:0000313" key="3">
    <source>
        <dbReference type="EMBL" id="CAH0718917.1"/>
    </source>
</evidence>
<feature type="non-terminal residue" evidence="3">
    <location>
        <position position="126"/>
    </location>
</feature>
<feature type="region of interest" description="Disordered" evidence="1">
    <location>
        <begin position="97"/>
        <end position="117"/>
    </location>
</feature>
<evidence type="ECO:0000256" key="2">
    <source>
        <dbReference type="SAM" id="Phobius"/>
    </source>
</evidence>
<dbReference type="EMBL" id="OV170233">
    <property type="protein sequence ID" value="CAH0718917.1"/>
    <property type="molecule type" value="Genomic_DNA"/>
</dbReference>
<dbReference type="OrthoDB" id="10509759at2759"/>
<dbReference type="AlphaFoldDB" id="A0A8J9VUP4"/>